<dbReference type="GO" id="GO:0005737">
    <property type="term" value="C:cytoplasm"/>
    <property type="evidence" value="ECO:0007669"/>
    <property type="project" value="TreeGrafter"/>
</dbReference>
<dbReference type="Gene3D" id="2.60.40.640">
    <property type="match status" value="1"/>
</dbReference>
<feature type="domain" description="Arrestin C-terminal-like" evidence="1">
    <location>
        <begin position="171"/>
        <end position="297"/>
    </location>
</feature>
<organism evidence="2 3">
    <name type="scientific">Conidiobolus coronatus (strain ATCC 28846 / CBS 209.66 / NRRL 28638)</name>
    <name type="common">Delacroixia coronata</name>
    <dbReference type="NCBI Taxonomy" id="796925"/>
    <lineage>
        <taxon>Eukaryota</taxon>
        <taxon>Fungi</taxon>
        <taxon>Fungi incertae sedis</taxon>
        <taxon>Zoopagomycota</taxon>
        <taxon>Entomophthoromycotina</taxon>
        <taxon>Entomophthoromycetes</taxon>
        <taxon>Entomophthorales</taxon>
        <taxon>Ancylistaceae</taxon>
        <taxon>Conidiobolus</taxon>
    </lineage>
</organism>
<name>A0A137PH69_CONC2</name>
<dbReference type="InterPro" id="IPR014752">
    <property type="entry name" value="Arrestin-like_C"/>
</dbReference>
<dbReference type="PANTHER" id="PTHR11188">
    <property type="entry name" value="ARRESTIN DOMAIN CONTAINING PROTEIN"/>
    <property type="match status" value="1"/>
</dbReference>
<reference evidence="2 3" key="1">
    <citation type="journal article" date="2015" name="Genome Biol. Evol.">
        <title>Phylogenomic analyses indicate that early fungi evolved digesting cell walls of algal ancestors of land plants.</title>
        <authorList>
            <person name="Chang Y."/>
            <person name="Wang S."/>
            <person name="Sekimoto S."/>
            <person name="Aerts A.L."/>
            <person name="Choi C."/>
            <person name="Clum A."/>
            <person name="LaButti K.M."/>
            <person name="Lindquist E.A."/>
            <person name="Yee Ngan C."/>
            <person name="Ohm R.A."/>
            <person name="Salamov A.A."/>
            <person name="Grigoriev I.V."/>
            <person name="Spatafora J.W."/>
            <person name="Berbee M.L."/>
        </authorList>
    </citation>
    <scope>NUCLEOTIDE SEQUENCE [LARGE SCALE GENOMIC DNA]</scope>
    <source>
        <strain evidence="2 3">NRRL 28638</strain>
    </source>
</reference>
<dbReference type="AlphaFoldDB" id="A0A137PH69"/>
<dbReference type="EMBL" id="KQ964425">
    <property type="protein sequence ID" value="KXN74315.1"/>
    <property type="molecule type" value="Genomic_DNA"/>
</dbReference>
<dbReference type="InterPro" id="IPR011022">
    <property type="entry name" value="Arrestin_C-like"/>
</dbReference>
<protein>
    <recommendedName>
        <fullName evidence="1">Arrestin C-terminal-like domain-containing protein</fullName>
    </recommendedName>
</protein>
<keyword evidence="3" id="KW-1185">Reference proteome</keyword>
<dbReference type="PANTHER" id="PTHR11188:SF17">
    <property type="entry name" value="FI21816P1"/>
    <property type="match status" value="1"/>
</dbReference>
<evidence type="ECO:0000313" key="2">
    <source>
        <dbReference type="EMBL" id="KXN74315.1"/>
    </source>
</evidence>
<dbReference type="GO" id="GO:0015031">
    <property type="term" value="P:protein transport"/>
    <property type="evidence" value="ECO:0007669"/>
    <property type="project" value="TreeGrafter"/>
</dbReference>
<evidence type="ECO:0000259" key="1">
    <source>
        <dbReference type="Pfam" id="PF02752"/>
    </source>
</evidence>
<sequence>MKDIRQIIPIIKNFYLGMDIGLLTDGIHIPQLTPEFDTFSIQGNLTVNSQSARQIKGITVQFLGTIDRLKTTLSNNQKSVVIENQMQLLQEPTKITPGNSTFAFELALPRSLPPSMKSELFKLKYTITAIVECDDHRFSHKVPVQVFNPHLAPHQEMRQNFYEHSGSAGNLIDYNIQFSKRFFAIDEMVNFRVNVLPQQNVTMNYITARLLQKVVIYSDSNRLTQAELPQMTILSKDSYMFYDQQPSHTMNFHLPISERRLKKFLLPTVDSTYFEIRHTIQILINYQVWNSSTSKVCLLQIPVGVSTESNTSILESLPNYEEFRNSTYIPNSELPPIYTNFNARPISRIF</sequence>
<dbReference type="STRING" id="796925.A0A137PH69"/>
<dbReference type="SUPFAM" id="SSF81296">
    <property type="entry name" value="E set domains"/>
    <property type="match status" value="1"/>
</dbReference>
<dbReference type="Pfam" id="PF02752">
    <property type="entry name" value="Arrestin_C"/>
    <property type="match status" value="2"/>
</dbReference>
<evidence type="ECO:0000313" key="3">
    <source>
        <dbReference type="Proteomes" id="UP000070444"/>
    </source>
</evidence>
<dbReference type="InterPro" id="IPR014756">
    <property type="entry name" value="Ig_E-set"/>
</dbReference>
<gene>
    <name evidence="2" type="ORF">CONCODRAFT_83029</name>
</gene>
<feature type="domain" description="Arrestin C-terminal-like" evidence="1">
    <location>
        <begin position="40"/>
        <end position="149"/>
    </location>
</feature>
<accession>A0A137PH69</accession>
<dbReference type="OrthoDB" id="2333384at2759"/>
<dbReference type="Proteomes" id="UP000070444">
    <property type="component" value="Unassembled WGS sequence"/>
</dbReference>
<dbReference type="InterPro" id="IPR050357">
    <property type="entry name" value="Arrestin_domain-protein"/>
</dbReference>
<proteinExistence type="predicted"/>